<name>C0E5V6_9CORY</name>
<comment type="caution">
    <text evidence="2">The sequence shown here is derived from an EMBL/GenBank/DDBJ whole genome shotgun (WGS) entry which is preliminary data.</text>
</comment>
<proteinExistence type="predicted"/>
<dbReference type="EMBL" id="ACEB01000038">
    <property type="protein sequence ID" value="EEG26071.1"/>
    <property type="molecule type" value="Genomic_DNA"/>
</dbReference>
<protein>
    <submittedName>
        <fullName evidence="2">Uncharacterized protein</fullName>
    </submittedName>
</protein>
<accession>C0E5V6</accession>
<dbReference type="Proteomes" id="UP000006247">
    <property type="component" value="Unassembled WGS sequence"/>
</dbReference>
<evidence type="ECO:0000313" key="2">
    <source>
        <dbReference type="EMBL" id="EEG26071.1"/>
    </source>
</evidence>
<sequence>MAAPVCPGRKLPKTGIPAKANTQLNPQNQLSTPTSPQPLPRIS</sequence>
<gene>
    <name evidence="2" type="ORF">CORMATOL_02388</name>
</gene>
<reference evidence="2 3" key="1">
    <citation type="submission" date="2009-01" db="EMBL/GenBank/DDBJ databases">
        <authorList>
            <person name="Fulton L."/>
            <person name="Clifton S."/>
            <person name="Chinwalla A.T."/>
            <person name="Mitreva M."/>
            <person name="Sodergren E."/>
            <person name="Weinstock G."/>
            <person name="Clifton S."/>
            <person name="Dooling D.J."/>
            <person name="Fulton B."/>
            <person name="Minx P."/>
            <person name="Pepin K.H."/>
            <person name="Johnson M."/>
            <person name="Bhonagiri V."/>
            <person name="Nash W.E."/>
            <person name="Mardis E.R."/>
            <person name="Wilson R.K."/>
        </authorList>
    </citation>
    <scope>NUCLEOTIDE SEQUENCE [LARGE SCALE GENOMIC DNA]</scope>
    <source>
        <strain evidence="2 3">ATCC 33806</strain>
    </source>
</reference>
<dbReference type="HOGENOM" id="CLU_3232382_0_0_11"/>
<dbReference type="AlphaFoldDB" id="C0E5V6"/>
<feature type="region of interest" description="Disordered" evidence="1">
    <location>
        <begin position="1"/>
        <end position="43"/>
    </location>
</feature>
<feature type="compositionally biased region" description="Polar residues" evidence="1">
    <location>
        <begin position="20"/>
        <end position="34"/>
    </location>
</feature>
<evidence type="ECO:0000256" key="1">
    <source>
        <dbReference type="SAM" id="MobiDB-lite"/>
    </source>
</evidence>
<organism evidence="2 3">
    <name type="scientific">Corynebacterium matruchotii ATCC 33806</name>
    <dbReference type="NCBI Taxonomy" id="566549"/>
    <lineage>
        <taxon>Bacteria</taxon>
        <taxon>Bacillati</taxon>
        <taxon>Actinomycetota</taxon>
        <taxon>Actinomycetes</taxon>
        <taxon>Mycobacteriales</taxon>
        <taxon>Corynebacteriaceae</taxon>
        <taxon>Corynebacterium</taxon>
    </lineage>
</organism>
<evidence type="ECO:0000313" key="3">
    <source>
        <dbReference type="Proteomes" id="UP000006247"/>
    </source>
</evidence>